<evidence type="ECO:0000256" key="9">
    <source>
        <dbReference type="ARBA" id="ARBA00022989"/>
    </source>
</evidence>
<evidence type="ECO:0000256" key="12">
    <source>
        <dbReference type="SAM" id="Phobius"/>
    </source>
</evidence>
<protein>
    <recommendedName>
        <fullName evidence="14">Protein kinase domain-containing protein</fullName>
    </recommendedName>
</protein>
<dbReference type="PROSITE" id="PS00108">
    <property type="entry name" value="PROTEIN_KINASE_ST"/>
    <property type="match status" value="1"/>
</dbReference>
<dbReference type="Gene3D" id="3.30.200.20">
    <property type="entry name" value="Phosphorylase Kinase, domain 1"/>
    <property type="match status" value="1"/>
</dbReference>
<dbReference type="InterPro" id="IPR001245">
    <property type="entry name" value="Ser-Thr/Tyr_kinase_cat_dom"/>
</dbReference>
<gene>
    <name evidence="15" type="ORF">P3X46_004675</name>
</gene>
<dbReference type="InterPro" id="IPR017441">
    <property type="entry name" value="Protein_kinase_ATP_BS"/>
</dbReference>
<dbReference type="SMART" id="SM00220">
    <property type="entry name" value="S_TKc"/>
    <property type="match status" value="1"/>
</dbReference>
<evidence type="ECO:0000256" key="2">
    <source>
        <dbReference type="ARBA" id="ARBA00022527"/>
    </source>
</evidence>
<name>A0ABQ9MYV5_HEVBR</name>
<dbReference type="Pfam" id="PF12819">
    <property type="entry name" value="Malectin_like"/>
    <property type="match status" value="1"/>
</dbReference>
<keyword evidence="8 11" id="KW-0067">ATP-binding</keyword>
<proteinExistence type="predicted"/>
<dbReference type="Gene3D" id="2.60.120.430">
    <property type="entry name" value="Galactose-binding lectin"/>
    <property type="match status" value="2"/>
</dbReference>
<dbReference type="InterPro" id="IPR011009">
    <property type="entry name" value="Kinase-like_dom_sf"/>
</dbReference>
<feature type="domain" description="Protein kinase" evidence="14">
    <location>
        <begin position="492"/>
        <end position="769"/>
    </location>
</feature>
<evidence type="ECO:0000313" key="15">
    <source>
        <dbReference type="EMBL" id="KAJ9184994.1"/>
    </source>
</evidence>
<evidence type="ECO:0000256" key="10">
    <source>
        <dbReference type="ARBA" id="ARBA00023136"/>
    </source>
</evidence>
<evidence type="ECO:0000256" key="11">
    <source>
        <dbReference type="PROSITE-ProRule" id="PRU10141"/>
    </source>
</evidence>
<evidence type="ECO:0000256" key="4">
    <source>
        <dbReference type="ARBA" id="ARBA00022692"/>
    </source>
</evidence>
<accession>A0ABQ9MYV5</accession>
<keyword evidence="6 11" id="KW-0547">Nucleotide-binding</keyword>
<evidence type="ECO:0000313" key="16">
    <source>
        <dbReference type="Proteomes" id="UP001174677"/>
    </source>
</evidence>
<sequence>MAKFLYPPLLIKFLSLLLLSSTCTSATNYSINCGSGSIVSLNDGRTFAGDENSGYFSTGNGGSISNDSGLPADTSPLYQTARIFRQPSPYELTITDNGTYLVRLHFYAFSSKGTNLSEALFSVSTSKFLLLSNFSVKNTSHLPVIKEFLLTINEEKLRIYFIPATETSFAFLNALEVLILPQDFIKDEYAVAVPPIGTGNGTFHGLLSHAFQTLYRIDVGQNTNISNDPFWRDWVGDDPYLLPGSSARNCAFYSGKLNHAPGATVVQDMTPDLVYRTCKEVSIDSSVASNYSYITWRFNVRKKTNHLVRLHFCDTISKSPGTLKFDLYIYTKFSQLVNSSEVNGATLAAPFFADYVIESDDSGYINFSIVPNNDSEMKKAFLNGVEIMEFLTNTRMNLGHLGHPSKHLVLVIGLSVGCVVLISLLIILFLFVLRRKKAKPVVALVLKDDVPPGGGRPHSLITETTVNSFPVPSLNLKLKMSFSEIQAATRDFDTELLIGEGGFGKVYKGTLPTGMKVAVKRSDSSHGQGLPEFQTEVMVLSKIRHRHLVSLIGYCYEGSEMILVYEFMEKGTLREQLYTWKENSNTASVPPRLTWKQRLEICIGAAKGLHYLHTGSDWGIIHGDVKSTNILLDEHYVAKVADFGLSRSGPPNTDHCRTGLIGSFGYLDPEYVRTLQLTDKSDVYSFGVVLLEILCARPPIVNSTRREEINLAEWGMFWLKKGEIEKIIDPSLAGQINPHSLRKFGEISEQCLKVEGANRPTMLDVHWDLEYALRLQQTPVPREPYEDSRTDVSSNFVMSLGYNSFPREDDSVHIADDAHSGLKFLSSQSIMMVPDNLHNQHI</sequence>
<keyword evidence="5 13" id="KW-0732">Signal</keyword>
<dbReference type="InterPro" id="IPR008271">
    <property type="entry name" value="Ser/Thr_kinase_AS"/>
</dbReference>
<evidence type="ECO:0000256" key="3">
    <source>
        <dbReference type="ARBA" id="ARBA00022679"/>
    </source>
</evidence>
<dbReference type="InterPro" id="IPR024788">
    <property type="entry name" value="Malectin-like_Carb-bd_dom"/>
</dbReference>
<dbReference type="Proteomes" id="UP001174677">
    <property type="component" value="Chromosome 3"/>
</dbReference>
<evidence type="ECO:0000256" key="13">
    <source>
        <dbReference type="SAM" id="SignalP"/>
    </source>
</evidence>
<dbReference type="PROSITE" id="PS00107">
    <property type="entry name" value="PROTEIN_KINASE_ATP"/>
    <property type="match status" value="1"/>
</dbReference>
<dbReference type="CDD" id="cd14066">
    <property type="entry name" value="STKc_IRAK"/>
    <property type="match status" value="1"/>
</dbReference>
<evidence type="ECO:0000256" key="5">
    <source>
        <dbReference type="ARBA" id="ARBA00022729"/>
    </source>
</evidence>
<dbReference type="Gene3D" id="1.10.510.10">
    <property type="entry name" value="Transferase(Phosphotransferase) domain 1"/>
    <property type="match status" value="1"/>
</dbReference>
<comment type="subcellular location">
    <subcellularLocation>
        <location evidence="1">Membrane</location>
        <topology evidence="1">Single-pass membrane protein</topology>
    </subcellularLocation>
</comment>
<dbReference type="EMBL" id="JARPOI010000003">
    <property type="protein sequence ID" value="KAJ9184994.1"/>
    <property type="molecule type" value="Genomic_DNA"/>
</dbReference>
<keyword evidence="2" id="KW-0723">Serine/threonine-protein kinase</keyword>
<feature type="chain" id="PRO_5047441540" description="Protein kinase domain-containing protein" evidence="13">
    <location>
        <begin position="27"/>
        <end position="842"/>
    </location>
</feature>
<evidence type="ECO:0000259" key="14">
    <source>
        <dbReference type="PROSITE" id="PS50011"/>
    </source>
</evidence>
<dbReference type="InterPro" id="IPR000719">
    <property type="entry name" value="Prot_kinase_dom"/>
</dbReference>
<evidence type="ECO:0000256" key="8">
    <source>
        <dbReference type="ARBA" id="ARBA00022840"/>
    </source>
</evidence>
<keyword evidence="3" id="KW-0808">Transferase</keyword>
<feature type="transmembrane region" description="Helical" evidence="12">
    <location>
        <begin position="408"/>
        <end position="433"/>
    </location>
</feature>
<reference evidence="15" key="1">
    <citation type="journal article" date="2023" name="Plant Biotechnol. J.">
        <title>Chromosome-level wild Hevea brasiliensis genome provides new tools for genomic-assisted breeding and valuable loci to elevate rubber yield.</title>
        <authorList>
            <person name="Cheng H."/>
            <person name="Song X."/>
            <person name="Hu Y."/>
            <person name="Wu T."/>
            <person name="Yang Q."/>
            <person name="An Z."/>
            <person name="Feng S."/>
            <person name="Deng Z."/>
            <person name="Wu W."/>
            <person name="Zeng X."/>
            <person name="Tu M."/>
            <person name="Wang X."/>
            <person name="Huang H."/>
        </authorList>
    </citation>
    <scope>NUCLEOTIDE SEQUENCE</scope>
    <source>
        <strain evidence="15">MT/VB/25A 57/8</strain>
    </source>
</reference>
<keyword evidence="4 12" id="KW-0812">Transmembrane</keyword>
<evidence type="ECO:0000256" key="1">
    <source>
        <dbReference type="ARBA" id="ARBA00004167"/>
    </source>
</evidence>
<dbReference type="PANTHER" id="PTHR45631">
    <property type="entry name" value="OS07G0107800 PROTEIN-RELATED"/>
    <property type="match status" value="1"/>
</dbReference>
<keyword evidence="7" id="KW-0418">Kinase</keyword>
<organism evidence="15 16">
    <name type="scientific">Hevea brasiliensis</name>
    <name type="common">Para rubber tree</name>
    <name type="synonym">Siphonia brasiliensis</name>
    <dbReference type="NCBI Taxonomy" id="3981"/>
    <lineage>
        <taxon>Eukaryota</taxon>
        <taxon>Viridiplantae</taxon>
        <taxon>Streptophyta</taxon>
        <taxon>Embryophyta</taxon>
        <taxon>Tracheophyta</taxon>
        <taxon>Spermatophyta</taxon>
        <taxon>Magnoliopsida</taxon>
        <taxon>eudicotyledons</taxon>
        <taxon>Gunneridae</taxon>
        <taxon>Pentapetalae</taxon>
        <taxon>rosids</taxon>
        <taxon>fabids</taxon>
        <taxon>Malpighiales</taxon>
        <taxon>Euphorbiaceae</taxon>
        <taxon>Crotonoideae</taxon>
        <taxon>Micrandreae</taxon>
        <taxon>Hevea</taxon>
    </lineage>
</organism>
<dbReference type="PROSITE" id="PS50011">
    <property type="entry name" value="PROTEIN_KINASE_DOM"/>
    <property type="match status" value="1"/>
</dbReference>
<feature type="signal peptide" evidence="13">
    <location>
        <begin position="1"/>
        <end position="26"/>
    </location>
</feature>
<evidence type="ECO:0000256" key="6">
    <source>
        <dbReference type="ARBA" id="ARBA00022741"/>
    </source>
</evidence>
<dbReference type="SUPFAM" id="SSF56112">
    <property type="entry name" value="Protein kinase-like (PK-like)"/>
    <property type="match status" value="1"/>
</dbReference>
<keyword evidence="9 12" id="KW-1133">Transmembrane helix</keyword>
<keyword evidence="10 12" id="KW-0472">Membrane</keyword>
<dbReference type="Pfam" id="PF07714">
    <property type="entry name" value="PK_Tyr_Ser-Thr"/>
    <property type="match status" value="1"/>
</dbReference>
<feature type="binding site" evidence="11">
    <location>
        <position position="520"/>
    </location>
    <ligand>
        <name>ATP</name>
        <dbReference type="ChEBI" id="CHEBI:30616"/>
    </ligand>
</feature>
<evidence type="ECO:0000256" key="7">
    <source>
        <dbReference type="ARBA" id="ARBA00022777"/>
    </source>
</evidence>
<keyword evidence="16" id="KW-1185">Reference proteome</keyword>
<comment type="caution">
    <text evidence="15">The sequence shown here is derived from an EMBL/GenBank/DDBJ whole genome shotgun (WGS) entry which is preliminary data.</text>
</comment>